<dbReference type="InterPro" id="IPR052343">
    <property type="entry name" value="Retrotransposon-Effector_Assoc"/>
</dbReference>
<dbReference type="InterPro" id="IPR043502">
    <property type="entry name" value="DNA/RNA_pol_sf"/>
</dbReference>
<evidence type="ECO:0000313" key="2">
    <source>
        <dbReference type="RefSeq" id="XP_018819641.1"/>
    </source>
</evidence>
<dbReference type="KEGG" id="jre:108990210"/>
<dbReference type="Proteomes" id="UP000235220">
    <property type="component" value="Chromosome 4"/>
</dbReference>
<keyword evidence="1" id="KW-1185">Reference proteome</keyword>
<protein>
    <submittedName>
        <fullName evidence="2">Uncharacterized protein LOC108990210</fullName>
    </submittedName>
</protein>
<dbReference type="SUPFAM" id="SSF56672">
    <property type="entry name" value="DNA/RNA polymerases"/>
    <property type="match status" value="1"/>
</dbReference>
<dbReference type="PANTHER" id="PTHR46890:SF23">
    <property type="entry name" value="OS12G0211100 PROTEIN"/>
    <property type="match status" value="1"/>
</dbReference>
<dbReference type="RefSeq" id="XP_018819641.1">
    <property type="nucleotide sequence ID" value="XM_018964096.1"/>
</dbReference>
<dbReference type="AlphaFoldDB" id="A0A2I4EJR3"/>
<dbReference type="PANTHER" id="PTHR46890">
    <property type="entry name" value="NON-LTR RETROLELEMENT REVERSE TRANSCRIPTASE-LIKE PROTEIN-RELATED"/>
    <property type="match status" value="1"/>
</dbReference>
<dbReference type="Gramene" id="Jr04_11040_p1">
    <property type="protein sequence ID" value="cds.Jr04_11040_p1"/>
    <property type="gene ID" value="Jr04_11040"/>
</dbReference>
<dbReference type="GeneID" id="108990210"/>
<sequence length="432" mass="49449">MELDTWMSQEETRLAQQAKQSWLEQGEANSIFFKALASKKHKVIREMKKSDGVWLKSSEEVHQGATDFFQTFFAPKNSGVPPEEVHQEVKAALLSIPSDNSPGPDGFGSDFYKSCWDIVDNPKEFDKFRPISLCSVFYKVRTKILVGCLSPLLSRMISPEQGEFIPSKSIFENISLTQEMIHSINKPVRSGNVVLKLIWLRQTIVLIGISYFTFYLLLVFLNCKASVRAIARTLKIYETWSGQKVNKDRSSIIFSKHITVARKRSVLRITGFSEGTLPFKYLGVLIIYGRLKLVHLDEVVGKIRERIDGWKEGKPKKHWRAWDRMCKPVQEGGVGIRNIAETQKALHMKFAWKILMENSQWSRFFKAKYVKSNHISLNDKWLGEDALGKLLPINGSHRLQVKECFLESGCDLDMLNSLVEVGKNRENSKSVE</sequence>
<gene>
    <name evidence="2" type="primary">LOC108990210</name>
</gene>
<proteinExistence type="predicted"/>
<reference evidence="2" key="1">
    <citation type="submission" date="2025-08" db="UniProtKB">
        <authorList>
            <consortium name="RefSeq"/>
        </authorList>
    </citation>
    <scope>IDENTIFICATION</scope>
    <source>
        <tissue evidence="2">Leaves</tissue>
    </source>
</reference>
<organism evidence="1 2">
    <name type="scientific">Juglans regia</name>
    <name type="common">English walnut</name>
    <dbReference type="NCBI Taxonomy" id="51240"/>
    <lineage>
        <taxon>Eukaryota</taxon>
        <taxon>Viridiplantae</taxon>
        <taxon>Streptophyta</taxon>
        <taxon>Embryophyta</taxon>
        <taxon>Tracheophyta</taxon>
        <taxon>Spermatophyta</taxon>
        <taxon>Magnoliopsida</taxon>
        <taxon>eudicotyledons</taxon>
        <taxon>Gunneridae</taxon>
        <taxon>Pentapetalae</taxon>
        <taxon>rosids</taxon>
        <taxon>fabids</taxon>
        <taxon>Fagales</taxon>
        <taxon>Juglandaceae</taxon>
        <taxon>Juglans</taxon>
    </lineage>
</organism>
<accession>A0A2I4EJR3</accession>
<name>A0A2I4EJR3_JUGRE</name>
<evidence type="ECO:0000313" key="1">
    <source>
        <dbReference type="Proteomes" id="UP000235220"/>
    </source>
</evidence>
<dbReference type="OrthoDB" id="1744944at2759"/>